<evidence type="ECO:0000313" key="2">
    <source>
        <dbReference type="EMBL" id="KPI87494.1"/>
    </source>
</evidence>
<feature type="region of interest" description="Disordered" evidence="1">
    <location>
        <begin position="767"/>
        <end position="790"/>
    </location>
</feature>
<feature type="compositionally biased region" description="Basic and acidic residues" evidence="1">
    <location>
        <begin position="512"/>
        <end position="524"/>
    </location>
</feature>
<comment type="caution">
    <text evidence="2">The sequence shown here is derived from an EMBL/GenBank/DDBJ whole genome shotgun (WGS) entry which is preliminary data.</text>
</comment>
<protein>
    <submittedName>
        <fullName evidence="2">Uncharacterized protein</fullName>
    </submittedName>
</protein>
<proteinExistence type="predicted"/>
<feature type="compositionally biased region" description="Polar residues" evidence="1">
    <location>
        <begin position="1"/>
        <end position="10"/>
    </location>
</feature>
<feature type="region of interest" description="Disordered" evidence="1">
    <location>
        <begin position="598"/>
        <end position="728"/>
    </location>
</feature>
<feature type="region of interest" description="Disordered" evidence="1">
    <location>
        <begin position="825"/>
        <end position="877"/>
    </location>
</feature>
<accession>A0A0N1HXY7</accession>
<feature type="compositionally biased region" description="Basic and acidic residues" evidence="1">
    <location>
        <begin position="710"/>
        <end position="720"/>
    </location>
</feature>
<organism evidence="2 3">
    <name type="scientific">Leptomonas seymouri</name>
    <dbReference type="NCBI Taxonomy" id="5684"/>
    <lineage>
        <taxon>Eukaryota</taxon>
        <taxon>Discoba</taxon>
        <taxon>Euglenozoa</taxon>
        <taxon>Kinetoplastea</taxon>
        <taxon>Metakinetoplastina</taxon>
        <taxon>Trypanosomatida</taxon>
        <taxon>Trypanosomatidae</taxon>
        <taxon>Leishmaniinae</taxon>
        <taxon>Leptomonas</taxon>
    </lineage>
</organism>
<feature type="region of interest" description="Disordered" evidence="1">
    <location>
        <begin position="1"/>
        <end position="22"/>
    </location>
</feature>
<feature type="compositionally biased region" description="Polar residues" evidence="1">
    <location>
        <begin position="381"/>
        <end position="391"/>
    </location>
</feature>
<evidence type="ECO:0000256" key="1">
    <source>
        <dbReference type="SAM" id="MobiDB-lite"/>
    </source>
</evidence>
<keyword evidence="3" id="KW-1185">Reference proteome</keyword>
<evidence type="ECO:0000313" key="3">
    <source>
        <dbReference type="Proteomes" id="UP000038009"/>
    </source>
</evidence>
<feature type="compositionally biased region" description="Polar residues" evidence="1">
    <location>
        <begin position="532"/>
        <end position="541"/>
    </location>
</feature>
<reference evidence="2 3" key="1">
    <citation type="journal article" date="2015" name="PLoS Pathog.">
        <title>Leptomonas seymouri: Adaptations to the Dixenous Life Cycle Analyzed by Genome Sequencing, Transcriptome Profiling and Co-infection with Leishmania donovani.</title>
        <authorList>
            <person name="Kraeva N."/>
            <person name="Butenko A."/>
            <person name="Hlavacova J."/>
            <person name="Kostygov A."/>
            <person name="Myskova J."/>
            <person name="Grybchuk D."/>
            <person name="Lestinova T."/>
            <person name="Votypka J."/>
            <person name="Volf P."/>
            <person name="Opperdoes F."/>
            <person name="Flegontov P."/>
            <person name="Lukes J."/>
            <person name="Yurchenko V."/>
        </authorList>
    </citation>
    <scope>NUCLEOTIDE SEQUENCE [LARGE SCALE GENOMIC DNA]</scope>
    <source>
        <strain evidence="2 3">ATCC 30220</strain>
    </source>
</reference>
<feature type="compositionally biased region" description="Polar residues" evidence="1">
    <location>
        <begin position="641"/>
        <end position="659"/>
    </location>
</feature>
<sequence length="1031" mass="109380">MEGRGSNTELSAARPGRRHSSVTIIAPGEEVNVFQPSAVSTSSQMLSIPVASRFDNFKANPREYDIVGAAPTPASREAPLPPPAQPSAAAIAPLASRPLPGKVASHAGTAGLGAHRKAAEKPRLELPPGDGKSGVPNSAAKRRQSLHIFPQTPPTAVIPTQRPLSSQYGNVLGVAAARVAPLPPNPSLHSSGVGPAVRAADTSAVRPAVRGTATTPTSAGGGAPRKGGVSPQAAPNSTMRNVSSAKIPTTTERRGPAFSANQQSLSPGAPAFFDAPLVHNGSTGVFVNHGVNIGNGGGPHVSAHRGSSAHLALPRPSSATKWPPAARQQLLTTTSRNGESPDNFDAFASTLNFGRRATVPQVASSQWRAEQMRLPHPLSHYTPTSAAGNGTDSEDGTPVPEPELPSLLLSGEASPTSGRWRSGNRSTFVDRLTDADREAPAITAGRATDTHRAVSASSATQPPLQRDVRAESPPPNNSEFLKPTQRKNQAEGEGLPVSLRKKMHRQQGGTGVRKDGSNSHKIESESDEGNDDSISNLQSGASRAKSEWADPEDDSTLLRGTPQGESEPPLKSGIFSSIQSLLRFSPKENPTKTLELNPRLKKRSGHARVVTATAAGSNTLGRERSVGSLDDFDLTNNDTLEATSSLNGVVSRPQSSTHTAVRPPSPVYLSSTLLDGDEEYPMTSSPPLDTAKRHDVPRQNTGSSTSKVHRSNDDSDRLERSASISDAGKGGSLDRWNFDFLAKKETNGHAEIREVVEMLSNFDTSAETVAPAAQSPMSPKRKDKDSGDHKGVEERWFVTQSLSINQADYSFDRLPLHQQGSSVARLRKVFESDRKPKTKDEGEDRAKSSRSKSPLLPAKLRGKRGSESPSVAEENMLSGSTCSTIVVPRSAPSLMVEGRERGHSGAARTTNRAPVVEFSYERIALPMSPQRVPKAFPLVSGHPNSHSSMKPKSAPLNTSAGEFFFNLATSTDDVTLINGHSTSWAKTEAKNKITTLPRISLTESDGCFSLARFQDSSASVDTVNMFDRCDS</sequence>
<feature type="compositionally biased region" description="Basic and acidic residues" evidence="1">
    <location>
        <begin position="828"/>
        <end position="847"/>
    </location>
</feature>
<name>A0A0N1HXY7_LEPSE</name>
<dbReference type="VEuPathDB" id="TriTrypDB:Lsey_0085_0010"/>
<feature type="region of interest" description="Disordered" evidence="1">
    <location>
        <begin position="70"/>
        <end position="138"/>
    </location>
</feature>
<feature type="compositionally biased region" description="Polar residues" evidence="1">
    <location>
        <begin position="416"/>
        <end position="427"/>
    </location>
</feature>
<dbReference type="OrthoDB" id="267422at2759"/>
<feature type="compositionally biased region" description="Basic and acidic residues" evidence="1">
    <location>
        <begin position="780"/>
        <end position="790"/>
    </location>
</feature>
<dbReference type="Proteomes" id="UP000038009">
    <property type="component" value="Unassembled WGS sequence"/>
</dbReference>
<feature type="compositionally biased region" description="Polar residues" evidence="1">
    <location>
        <begin position="233"/>
        <end position="250"/>
    </location>
</feature>
<dbReference type="EMBL" id="LJSK01000085">
    <property type="protein sequence ID" value="KPI87494.1"/>
    <property type="molecule type" value="Genomic_DNA"/>
</dbReference>
<dbReference type="OMA" id="FKAKPRC"/>
<dbReference type="AlphaFoldDB" id="A0A0N1HXY7"/>
<feature type="region of interest" description="Disordered" evidence="1">
    <location>
        <begin position="377"/>
        <end position="572"/>
    </location>
</feature>
<feature type="compositionally biased region" description="Low complexity" evidence="1">
    <location>
        <begin position="404"/>
        <end position="415"/>
    </location>
</feature>
<feature type="compositionally biased region" description="Low complexity" evidence="1">
    <location>
        <begin position="86"/>
        <end position="100"/>
    </location>
</feature>
<feature type="region of interest" description="Disordered" evidence="1">
    <location>
        <begin position="186"/>
        <end position="263"/>
    </location>
</feature>
<gene>
    <name evidence="2" type="ORF">ABL78_3405</name>
</gene>